<evidence type="ECO:0000259" key="3">
    <source>
        <dbReference type="PROSITE" id="PS50103"/>
    </source>
</evidence>
<dbReference type="PROSITE" id="PS50103">
    <property type="entry name" value="ZF_C3H1"/>
    <property type="match status" value="1"/>
</dbReference>
<evidence type="ECO:0000313" key="5">
    <source>
        <dbReference type="Proteomes" id="UP001497525"/>
    </source>
</evidence>
<feature type="region of interest" description="Disordered" evidence="2">
    <location>
        <begin position="161"/>
        <end position="189"/>
    </location>
</feature>
<dbReference type="Gene3D" id="3.30.1370.210">
    <property type="match status" value="1"/>
</dbReference>
<feature type="compositionally biased region" description="Polar residues" evidence="2">
    <location>
        <begin position="161"/>
        <end position="181"/>
    </location>
</feature>
<dbReference type="Proteomes" id="UP001497525">
    <property type="component" value="Unassembled WGS sequence"/>
</dbReference>
<reference evidence="4" key="1">
    <citation type="submission" date="2024-06" db="EMBL/GenBank/DDBJ databases">
        <authorList>
            <person name="Liu X."/>
            <person name="Lenzi L."/>
            <person name="Haldenby T S."/>
            <person name="Uol C."/>
        </authorList>
    </citation>
    <scope>NUCLEOTIDE SEQUENCE</scope>
</reference>
<gene>
    <name evidence="4" type="ORF">CDAUBV1_LOCUS14456</name>
</gene>
<dbReference type="GO" id="GO:0008270">
    <property type="term" value="F:zinc ion binding"/>
    <property type="evidence" value="ECO:0007669"/>
    <property type="project" value="UniProtKB-KW"/>
</dbReference>
<proteinExistence type="predicted"/>
<feature type="region of interest" description="Disordered" evidence="2">
    <location>
        <begin position="382"/>
        <end position="402"/>
    </location>
</feature>
<evidence type="ECO:0000256" key="1">
    <source>
        <dbReference type="PROSITE-ProRule" id="PRU00723"/>
    </source>
</evidence>
<keyword evidence="1" id="KW-0863">Zinc-finger</keyword>
<sequence>MLCSGNWTRIRIRLSVLIRKAVDLTKYMLPPVFARLLTTLADRLRHDSDLELESPKEDSQKLSGGELNCSPKETFEAVSPLPGSEAESVEVKPSNELTSLPANQDDLKAIPSSPQHPEHNNGTKSATLCDKRVNDFSTFAVAQSSHDITSSKTTESFFTQVTPKKSTDNSVPSFQKQSSTIPREPTIRGSDQQQNLDWCRWPVCMTFYLDNTCPFGEPNCPDAHASSDFAAVINEHGLVRVCFDALGVGGRMCMRRPGCCRFFHAPAHIRYQLLELRHGNRLTYRHHLPISECNYVTPNKDFLQAVQETRNHSREQPSSSDQSEELTLSVAIVAALVARLLESRLKEMPGAADRLMAAVCGQQQDRNGTFFGPITSQLASNLDPANERMHPMNGSNTTPYYN</sequence>
<keyword evidence="1" id="KW-0479">Metal-binding</keyword>
<evidence type="ECO:0000313" key="4">
    <source>
        <dbReference type="EMBL" id="CAL5139439.1"/>
    </source>
</evidence>
<feature type="zinc finger region" description="C3H1-type" evidence="1">
    <location>
        <begin position="198"/>
        <end position="227"/>
    </location>
</feature>
<organism evidence="4 5">
    <name type="scientific">Calicophoron daubneyi</name>
    <name type="common">Rumen fluke</name>
    <name type="synonym">Paramphistomum daubneyi</name>
    <dbReference type="NCBI Taxonomy" id="300641"/>
    <lineage>
        <taxon>Eukaryota</taxon>
        <taxon>Metazoa</taxon>
        <taxon>Spiralia</taxon>
        <taxon>Lophotrochozoa</taxon>
        <taxon>Platyhelminthes</taxon>
        <taxon>Trematoda</taxon>
        <taxon>Digenea</taxon>
        <taxon>Plagiorchiida</taxon>
        <taxon>Pronocephalata</taxon>
        <taxon>Paramphistomoidea</taxon>
        <taxon>Paramphistomidae</taxon>
        <taxon>Calicophoron</taxon>
    </lineage>
</organism>
<comment type="caution">
    <text evidence="4">The sequence shown here is derived from an EMBL/GenBank/DDBJ whole genome shotgun (WGS) entry which is preliminary data.</text>
</comment>
<dbReference type="InterPro" id="IPR000571">
    <property type="entry name" value="Znf_CCCH"/>
</dbReference>
<feature type="compositionally biased region" description="Polar residues" evidence="2">
    <location>
        <begin position="393"/>
        <end position="402"/>
    </location>
</feature>
<dbReference type="EMBL" id="CAXLJL010000601">
    <property type="protein sequence ID" value="CAL5139439.1"/>
    <property type="molecule type" value="Genomic_DNA"/>
</dbReference>
<protein>
    <recommendedName>
        <fullName evidence="3">C3H1-type domain-containing protein</fullName>
    </recommendedName>
</protein>
<feature type="compositionally biased region" description="Basic and acidic residues" evidence="2">
    <location>
        <begin position="51"/>
        <end position="60"/>
    </location>
</feature>
<feature type="region of interest" description="Disordered" evidence="2">
    <location>
        <begin position="51"/>
        <end position="125"/>
    </location>
</feature>
<evidence type="ECO:0000256" key="2">
    <source>
        <dbReference type="SAM" id="MobiDB-lite"/>
    </source>
</evidence>
<keyword evidence="1" id="KW-0862">Zinc</keyword>
<name>A0AAV2TT91_CALDB</name>
<feature type="domain" description="C3H1-type" evidence="3">
    <location>
        <begin position="198"/>
        <end position="227"/>
    </location>
</feature>
<accession>A0AAV2TT91</accession>
<dbReference type="AlphaFoldDB" id="A0AAV2TT91"/>